<dbReference type="RefSeq" id="WP_128093537.1">
    <property type="nucleotide sequence ID" value="NZ_JBHEEN010000019.1"/>
</dbReference>
<organism evidence="1">
    <name type="scientific">Brucella pituitosa</name>
    <dbReference type="NCBI Taxonomy" id="571256"/>
    <lineage>
        <taxon>Bacteria</taxon>
        <taxon>Pseudomonadati</taxon>
        <taxon>Pseudomonadota</taxon>
        <taxon>Alphaproteobacteria</taxon>
        <taxon>Hyphomicrobiales</taxon>
        <taxon>Brucellaceae</taxon>
        <taxon>Brucella/Ochrobactrum group</taxon>
        <taxon>Brucella</taxon>
    </lineage>
</organism>
<dbReference type="AlphaFoldDB" id="A0A643EWI9"/>
<gene>
    <name evidence="1" type="ORF">F7Q93_18565</name>
</gene>
<accession>A0A643EWI9</accession>
<name>A0A643EWI9_9HYPH</name>
<reference evidence="1" key="1">
    <citation type="submission" date="2019-09" db="EMBL/GenBank/DDBJ databases">
        <title>Draft genome sequences of 48 bacterial type strains from the CCUG.</title>
        <authorList>
            <person name="Tunovic T."/>
            <person name="Pineiro-Iglesias B."/>
            <person name="Unosson C."/>
            <person name="Inganas E."/>
            <person name="Ohlen M."/>
            <person name="Cardew S."/>
            <person name="Jensie-Markopoulos S."/>
            <person name="Salva-Serra F."/>
            <person name="Jaen-Luchoro D."/>
            <person name="Karlsson R."/>
            <person name="Svensson-Stadler L."/>
            <person name="Chun J."/>
            <person name="Moore E."/>
        </authorList>
    </citation>
    <scope>NUCLEOTIDE SEQUENCE</scope>
    <source>
        <strain evidence="1">CCUG 50899</strain>
    </source>
</reference>
<dbReference type="EMBL" id="VZPE01000008">
    <property type="protein sequence ID" value="KAB0568793.1"/>
    <property type="molecule type" value="Genomic_DNA"/>
</dbReference>
<proteinExistence type="predicted"/>
<comment type="caution">
    <text evidence="1">The sequence shown here is derived from an EMBL/GenBank/DDBJ whole genome shotgun (WGS) entry which is preliminary data.</text>
</comment>
<evidence type="ECO:0008006" key="2">
    <source>
        <dbReference type="Google" id="ProtNLM"/>
    </source>
</evidence>
<evidence type="ECO:0000313" key="1">
    <source>
        <dbReference type="EMBL" id="KAB0568793.1"/>
    </source>
</evidence>
<sequence length="342" mass="38792">MLEPLHISRDLVIKSAFISAVTNFDYAIANIFPLLDRFGEQRKAQSKKFYDRLRNDIVSGCVMPPITLAFVNPALSTEADPEVLSEFINNNIADGYILDGMQRMITLKDASTLNGYVGTRTLYVNVIVAERYDLLLYRMITLNNGQKPMTARHQIEMLTKGAIDISGTNLEVVSEKQTELTKIRNAFRMSDVAEAYTAYLSDSLHNQNTKIIESKLDEILVGRVMESDITNAQYTFSEILTEIARLQSVDQNRDWLRQVNNLIGFTVGAKRSLNDIRAVNPADFSQKIITFEAAFDAINTSKVNVGKYRRELSRHYIENIAELAAFDQSQLEELFFNETMTD</sequence>
<protein>
    <recommendedName>
        <fullName evidence="2">DUF262 domain-containing protein</fullName>
    </recommendedName>
</protein>